<evidence type="ECO:0000256" key="1">
    <source>
        <dbReference type="ARBA" id="ARBA00000085"/>
    </source>
</evidence>
<dbReference type="PANTHER" id="PTHR43304">
    <property type="entry name" value="PHYTOCHROME-LIKE PROTEIN CPH1"/>
    <property type="match status" value="1"/>
</dbReference>
<keyword evidence="6" id="KW-0175">Coiled coil</keyword>
<dbReference type="InterPro" id="IPR036097">
    <property type="entry name" value="HisK_dim/P_sf"/>
</dbReference>
<dbReference type="InterPro" id="IPR005467">
    <property type="entry name" value="His_kinase_dom"/>
</dbReference>
<evidence type="ECO:0000259" key="9">
    <source>
        <dbReference type="PROSITE" id="PS50113"/>
    </source>
</evidence>
<sequence>MSELSRPDKSIPRDQELQIKFALHAAGIGTWDVDILNRQVVLDDRCRALLCLGEAEEPTFESVMGHIYPADQPTVIAAVEQAIQPDADHLFNVRFRSIAEGNQNVVWLNVKGQAYFNVEGIATRLSGISQDITAEVTANAKAQAAEKMAALAVEASDAGIFAIDLINNTIDFSPNLYYIITGNRDTVVKDRDVLISHVHPDDRLVREQAYKEAENTGSLHYEARFVWDDGSIHWGKLRGKYEYDAYGTAISFSGICLDITAQKEQDRLLKEVEQRFSLSFNNAAIGMAFLDGKGRFRMLNKAFAGLLGYQAEELTGKSYLNIIHSDHRRENNQLFEELLQGKRDVFNQIKRYQRKNGTTRWVQVNIAGINDQDNSKENILVIAFDISNEVTARKEQQKLLTLIENSSDLIAVANMDGTITYINDAGVKLLGMGSKVSATTRNIRDVFTLEHLVELEKEILPAIVNTGKWMGRQYYTNLETGEQMPFHTNAFRLDSPMSGEPIALACVARDLRAELDVQQALLESEARFRSLVEEAPVATALFVGPQFIIEVANDPMIGFWGKGYSVLGKPLGIAVPELNDQPFIKILNNVYTSGMAHHEKEAKAVLIIDGKPETFYFNFTYKPLLNAAGEVYAIVDMAIDVTEQVLARNKLLAYQNTLELEVAERTEELAASNEELAAMNEELQDANLNLIRSNQELEQYAYVASHDLQEPLRKIRIYADLLNHKDDLPIHHKRLVEKINQSSERMSMLIKDLLEFSRLLEKGNMMREIDLTIMLQSVISDFELIIEEKQAQIIIGPLPVVQGIPLQINQLFYNLMSNALKFTQADIRPVIKITSRPIPGELVGNYLGKPDRHKQYFDISFSDNGIGFDPKYADQIFEVFKRLHNRSDYPGSGIGLSLCRRIMANHSGHLHVESSPGKGTTFHIIIAGV</sequence>
<evidence type="ECO:0000313" key="11">
    <source>
        <dbReference type="Proteomes" id="UP000199045"/>
    </source>
</evidence>
<dbReference type="PANTHER" id="PTHR43304:SF1">
    <property type="entry name" value="PAC DOMAIN-CONTAINING PROTEIN"/>
    <property type="match status" value="1"/>
</dbReference>
<feature type="domain" description="PAS" evidence="8">
    <location>
        <begin position="272"/>
        <end position="342"/>
    </location>
</feature>
<dbReference type="Proteomes" id="UP000199045">
    <property type="component" value="Unassembled WGS sequence"/>
</dbReference>
<organism evidence="10 11">
    <name type="scientific">Chitinophaga filiformis</name>
    <name type="common">Myxococcus filiformis</name>
    <name type="synonym">Flexibacter filiformis</name>
    <dbReference type="NCBI Taxonomy" id="104663"/>
    <lineage>
        <taxon>Bacteria</taxon>
        <taxon>Pseudomonadati</taxon>
        <taxon>Bacteroidota</taxon>
        <taxon>Chitinophagia</taxon>
        <taxon>Chitinophagales</taxon>
        <taxon>Chitinophagaceae</taxon>
        <taxon>Chitinophaga</taxon>
    </lineage>
</organism>
<dbReference type="SMART" id="SM00388">
    <property type="entry name" value="HisKA"/>
    <property type="match status" value="1"/>
</dbReference>
<name>A0A1G7ID01_CHIFI</name>
<dbReference type="InterPro" id="IPR035965">
    <property type="entry name" value="PAS-like_dom_sf"/>
</dbReference>
<dbReference type="PRINTS" id="PR00344">
    <property type="entry name" value="BCTRLSENSOR"/>
</dbReference>
<dbReference type="InterPro" id="IPR013656">
    <property type="entry name" value="PAS_4"/>
</dbReference>
<dbReference type="SMART" id="SM00086">
    <property type="entry name" value="PAC"/>
    <property type="match status" value="4"/>
</dbReference>
<evidence type="ECO:0000259" key="8">
    <source>
        <dbReference type="PROSITE" id="PS50112"/>
    </source>
</evidence>
<dbReference type="PROSITE" id="PS50113">
    <property type="entry name" value="PAC"/>
    <property type="match status" value="3"/>
</dbReference>
<dbReference type="InterPro" id="IPR003661">
    <property type="entry name" value="HisK_dim/P_dom"/>
</dbReference>
<feature type="domain" description="Histidine kinase" evidence="7">
    <location>
        <begin position="703"/>
        <end position="929"/>
    </location>
</feature>
<comment type="catalytic activity">
    <reaction evidence="1">
        <text>ATP + protein L-histidine = ADP + protein N-phospho-L-histidine.</text>
        <dbReference type="EC" id="2.7.13.3"/>
    </reaction>
</comment>
<dbReference type="AlphaFoldDB" id="A0A1G7ID01"/>
<evidence type="ECO:0000313" key="10">
    <source>
        <dbReference type="EMBL" id="SDF10386.1"/>
    </source>
</evidence>
<dbReference type="InterPro" id="IPR013655">
    <property type="entry name" value="PAS_fold_3"/>
</dbReference>
<dbReference type="PROSITE" id="PS50109">
    <property type="entry name" value="HIS_KIN"/>
    <property type="match status" value="1"/>
</dbReference>
<dbReference type="EMBL" id="FNBN01000001">
    <property type="protein sequence ID" value="SDF10386.1"/>
    <property type="molecule type" value="Genomic_DNA"/>
</dbReference>
<proteinExistence type="predicted"/>
<evidence type="ECO:0000256" key="6">
    <source>
        <dbReference type="SAM" id="Coils"/>
    </source>
</evidence>
<dbReference type="RefSeq" id="WP_089828920.1">
    <property type="nucleotide sequence ID" value="NZ_FNBN01000001.1"/>
</dbReference>
<dbReference type="InterPro" id="IPR000700">
    <property type="entry name" value="PAS-assoc_C"/>
</dbReference>
<dbReference type="Gene3D" id="1.10.287.130">
    <property type="match status" value="1"/>
</dbReference>
<dbReference type="InterPro" id="IPR000014">
    <property type="entry name" value="PAS"/>
</dbReference>
<keyword evidence="3" id="KW-0597">Phosphoprotein</keyword>
<protein>
    <recommendedName>
        <fullName evidence="2">histidine kinase</fullName>
        <ecNumber evidence="2">2.7.13.3</ecNumber>
    </recommendedName>
</protein>
<dbReference type="InterPro" id="IPR001610">
    <property type="entry name" value="PAC"/>
</dbReference>
<feature type="domain" description="PAC" evidence="9">
    <location>
        <begin position="219"/>
        <end position="271"/>
    </location>
</feature>
<dbReference type="EC" id="2.7.13.3" evidence="2"/>
<feature type="domain" description="PAC" evidence="9">
    <location>
        <begin position="598"/>
        <end position="653"/>
    </location>
</feature>
<evidence type="ECO:0000256" key="5">
    <source>
        <dbReference type="ARBA" id="ARBA00022777"/>
    </source>
</evidence>
<dbReference type="SUPFAM" id="SSF47384">
    <property type="entry name" value="Homodimeric domain of signal transducing histidine kinase"/>
    <property type="match status" value="1"/>
</dbReference>
<dbReference type="Pfam" id="PF08447">
    <property type="entry name" value="PAS_3"/>
    <property type="match status" value="2"/>
</dbReference>
<dbReference type="InterPro" id="IPR052162">
    <property type="entry name" value="Sensor_kinase/Photoreceptor"/>
</dbReference>
<dbReference type="Gene3D" id="3.30.565.10">
    <property type="entry name" value="Histidine kinase-like ATPase, C-terminal domain"/>
    <property type="match status" value="1"/>
</dbReference>
<dbReference type="SUPFAM" id="SSF55785">
    <property type="entry name" value="PYP-like sensor domain (PAS domain)"/>
    <property type="match status" value="5"/>
</dbReference>
<feature type="domain" description="PAS" evidence="8">
    <location>
        <begin position="395"/>
        <end position="432"/>
    </location>
</feature>
<feature type="domain" description="PAC" evidence="9">
    <location>
        <begin position="343"/>
        <end position="398"/>
    </location>
</feature>
<dbReference type="InterPro" id="IPR003594">
    <property type="entry name" value="HATPase_dom"/>
</dbReference>
<accession>A0A1G7ID01</accession>
<dbReference type="GO" id="GO:0000155">
    <property type="term" value="F:phosphorelay sensor kinase activity"/>
    <property type="evidence" value="ECO:0007669"/>
    <property type="project" value="InterPro"/>
</dbReference>
<dbReference type="InterPro" id="IPR036890">
    <property type="entry name" value="HATPase_C_sf"/>
</dbReference>
<dbReference type="SMART" id="SM00091">
    <property type="entry name" value="PAS"/>
    <property type="match status" value="5"/>
</dbReference>
<dbReference type="PROSITE" id="PS50112">
    <property type="entry name" value="PAS"/>
    <property type="match status" value="2"/>
</dbReference>
<evidence type="ECO:0000256" key="4">
    <source>
        <dbReference type="ARBA" id="ARBA00022679"/>
    </source>
</evidence>
<feature type="coiled-coil region" evidence="6">
    <location>
        <begin position="662"/>
        <end position="700"/>
    </location>
</feature>
<keyword evidence="4" id="KW-0808">Transferase</keyword>
<dbReference type="CDD" id="cd00082">
    <property type="entry name" value="HisKA"/>
    <property type="match status" value="1"/>
</dbReference>
<dbReference type="SUPFAM" id="SSF55874">
    <property type="entry name" value="ATPase domain of HSP90 chaperone/DNA topoisomerase II/histidine kinase"/>
    <property type="match status" value="1"/>
</dbReference>
<dbReference type="Pfam" id="PF00512">
    <property type="entry name" value="HisKA"/>
    <property type="match status" value="1"/>
</dbReference>
<dbReference type="STRING" id="104663.SAMN04488121_101799"/>
<reference evidence="10 11" key="1">
    <citation type="submission" date="2016-10" db="EMBL/GenBank/DDBJ databases">
        <authorList>
            <person name="de Groot N.N."/>
        </authorList>
    </citation>
    <scope>NUCLEOTIDE SEQUENCE [LARGE SCALE GENOMIC DNA]</scope>
    <source>
        <strain evidence="10 11">DSM 527</strain>
    </source>
</reference>
<dbReference type="OrthoDB" id="607558at2"/>
<dbReference type="Pfam" id="PF13426">
    <property type="entry name" value="PAS_9"/>
    <property type="match status" value="1"/>
</dbReference>
<dbReference type="Pfam" id="PF08448">
    <property type="entry name" value="PAS_4"/>
    <property type="match status" value="1"/>
</dbReference>
<dbReference type="Gene3D" id="3.30.450.20">
    <property type="entry name" value="PAS domain"/>
    <property type="match status" value="5"/>
</dbReference>
<keyword evidence="5" id="KW-0418">Kinase</keyword>
<gene>
    <name evidence="10" type="ORF">SAMN04488121_101799</name>
</gene>
<evidence type="ECO:0000256" key="3">
    <source>
        <dbReference type="ARBA" id="ARBA00022553"/>
    </source>
</evidence>
<dbReference type="InterPro" id="IPR004358">
    <property type="entry name" value="Sig_transdc_His_kin-like_C"/>
</dbReference>
<dbReference type="Pfam" id="PF02518">
    <property type="entry name" value="HATPase_c"/>
    <property type="match status" value="1"/>
</dbReference>
<dbReference type="Gene3D" id="2.10.70.100">
    <property type="match status" value="1"/>
</dbReference>
<evidence type="ECO:0000256" key="2">
    <source>
        <dbReference type="ARBA" id="ARBA00012438"/>
    </source>
</evidence>
<dbReference type="NCBIfam" id="TIGR00229">
    <property type="entry name" value="sensory_box"/>
    <property type="match status" value="3"/>
</dbReference>
<evidence type="ECO:0000259" key="7">
    <source>
        <dbReference type="PROSITE" id="PS50109"/>
    </source>
</evidence>
<dbReference type="CDD" id="cd00130">
    <property type="entry name" value="PAS"/>
    <property type="match status" value="2"/>
</dbReference>
<dbReference type="SMART" id="SM00387">
    <property type="entry name" value="HATPase_c"/>
    <property type="match status" value="1"/>
</dbReference>